<protein>
    <recommendedName>
        <fullName evidence="6">Deoxyhypusine synthase</fullName>
    </recommendedName>
</protein>
<dbReference type="InterPro" id="IPR002773">
    <property type="entry name" value="Deoxyhypusine_synthase"/>
</dbReference>
<evidence type="ECO:0000256" key="3">
    <source>
        <dbReference type="ARBA" id="ARBA00023027"/>
    </source>
</evidence>
<evidence type="ECO:0008006" key="6">
    <source>
        <dbReference type="Google" id="ProtNLM"/>
    </source>
</evidence>
<evidence type="ECO:0000313" key="5">
    <source>
        <dbReference type="Proteomes" id="UP000242715"/>
    </source>
</evidence>
<keyword evidence="3" id="KW-0520">NAD</keyword>
<dbReference type="OrthoDB" id="862721at2759"/>
<dbReference type="PANTHER" id="PTHR11703">
    <property type="entry name" value="DEOXYHYPUSINE SYNTHASE"/>
    <property type="match status" value="1"/>
</dbReference>
<dbReference type="EMBL" id="DF974662">
    <property type="protein sequence ID" value="GAU49949.1"/>
    <property type="molecule type" value="Genomic_DNA"/>
</dbReference>
<evidence type="ECO:0000256" key="1">
    <source>
        <dbReference type="ARBA" id="ARBA00001911"/>
    </source>
</evidence>
<proteinExistence type="inferred from homology"/>
<dbReference type="PANTHER" id="PTHR11703:SF0">
    <property type="entry name" value="DEOXYHYPUSINE SYNTHASE"/>
    <property type="match status" value="1"/>
</dbReference>
<dbReference type="InterPro" id="IPR036982">
    <property type="entry name" value="Deoxyhypusine_synthase_sf"/>
</dbReference>
<organism evidence="4 5">
    <name type="scientific">Trifolium subterraneum</name>
    <name type="common">Subterranean clover</name>
    <dbReference type="NCBI Taxonomy" id="3900"/>
    <lineage>
        <taxon>Eukaryota</taxon>
        <taxon>Viridiplantae</taxon>
        <taxon>Streptophyta</taxon>
        <taxon>Embryophyta</taxon>
        <taxon>Tracheophyta</taxon>
        <taxon>Spermatophyta</taxon>
        <taxon>Magnoliopsida</taxon>
        <taxon>eudicotyledons</taxon>
        <taxon>Gunneridae</taxon>
        <taxon>Pentapetalae</taxon>
        <taxon>rosids</taxon>
        <taxon>fabids</taxon>
        <taxon>Fabales</taxon>
        <taxon>Fabaceae</taxon>
        <taxon>Papilionoideae</taxon>
        <taxon>50 kb inversion clade</taxon>
        <taxon>NPAAA clade</taxon>
        <taxon>Hologalegina</taxon>
        <taxon>IRL clade</taxon>
        <taxon>Trifolieae</taxon>
        <taxon>Trifolium</taxon>
    </lineage>
</organism>
<dbReference type="Proteomes" id="UP000242715">
    <property type="component" value="Unassembled WGS sequence"/>
</dbReference>
<keyword evidence="5" id="KW-1185">Reference proteome</keyword>
<dbReference type="Pfam" id="PF01916">
    <property type="entry name" value="DS"/>
    <property type="match status" value="1"/>
</dbReference>
<dbReference type="SUPFAM" id="SSF52467">
    <property type="entry name" value="DHS-like NAD/FAD-binding domain"/>
    <property type="match status" value="1"/>
</dbReference>
<dbReference type="GO" id="GO:0034038">
    <property type="term" value="F:deoxyhypusine synthase activity"/>
    <property type="evidence" value="ECO:0007669"/>
    <property type="project" value="TreeGrafter"/>
</dbReference>
<comment type="cofactor">
    <cofactor evidence="1">
        <name>NAD(+)</name>
        <dbReference type="ChEBI" id="CHEBI:57540"/>
    </cofactor>
</comment>
<evidence type="ECO:0000256" key="2">
    <source>
        <dbReference type="ARBA" id="ARBA00009892"/>
    </source>
</evidence>
<reference evidence="5" key="1">
    <citation type="journal article" date="2017" name="Front. Plant Sci.">
        <title>Climate Clever Clovers: New Paradigm to Reduce the Environmental Footprint of Ruminants by Breeding Low Methanogenic Forages Utilizing Haplotype Variation.</title>
        <authorList>
            <person name="Kaur P."/>
            <person name="Appels R."/>
            <person name="Bayer P.E."/>
            <person name="Keeble-Gagnere G."/>
            <person name="Wang J."/>
            <person name="Hirakawa H."/>
            <person name="Shirasawa K."/>
            <person name="Vercoe P."/>
            <person name="Stefanova K."/>
            <person name="Durmic Z."/>
            <person name="Nichols P."/>
            <person name="Revell C."/>
            <person name="Isobe S.N."/>
            <person name="Edwards D."/>
            <person name="Erskine W."/>
        </authorList>
    </citation>
    <scope>NUCLEOTIDE SEQUENCE [LARGE SCALE GENOMIC DNA]</scope>
    <source>
        <strain evidence="5">cv. Daliak</strain>
    </source>
</reference>
<gene>
    <name evidence="4" type="ORF">TSUD_243880</name>
</gene>
<dbReference type="GO" id="GO:0005737">
    <property type="term" value="C:cytoplasm"/>
    <property type="evidence" value="ECO:0007669"/>
    <property type="project" value="TreeGrafter"/>
</dbReference>
<dbReference type="InterPro" id="IPR029035">
    <property type="entry name" value="DHS-like_NAD/FAD-binding_dom"/>
</dbReference>
<dbReference type="AlphaFoldDB" id="A0A2Z6PRM6"/>
<evidence type="ECO:0000313" key="4">
    <source>
        <dbReference type="EMBL" id="GAU49949.1"/>
    </source>
</evidence>
<sequence>MNPSSGLCSHSRLSIALLSGGKPDKICSISAAEVHAIVTTTGGIEEDLIKCLAPTYKGDFSLPGAYLRSKGLNRIGNLLVPNDNYCKFEDWIIPIFDQMLKEQNNENVLWTPSKLIARLGKEINNESSYLYWAYKNNIPVYCPGLTDGSLGDMLYFHSFHNPGLIVDIVQDIRAMNGEAVHANPRKTGMIILGGGLPKQRQYDAQWDVNGAGNVRRKFPRSPPRSACGGVFASIPVDGKKIPVFGAPNRAIPAGIRSDGCKLTS</sequence>
<name>A0A2Z6PRM6_TRISU</name>
<dbReference type="Gene3D" id="3.40.910.10">
    <property type="entry name" value="Deoxyhypusine synthase"/>
    <property type="match status" value="1"/>
</dbReference>
<accession>A0A2Z6PRM6</accession>
<comment type="similarity">
    <text evidence="2">Belongs to the deoxyhypusine synthase family.</text>
</comment>
<dbReference type="FunFam" id="3.40.910.10:FF:000010">
    <property type="entry name" value="Deoxyhypusine synthase"/>
    <property type="match status" value="1"/>
</dbReference>